<keyword evidence="3" id="KW-1185">Reference proteome</keyword>
<evidence type="ECO:0000313" key="2">
    <source>
        <dbReference type="EMBL" id="KND03076.1"/>
    </source>
</evidence>
<dbReference type="GeneID" id="27692114"/>
<evidence type="ECO:0000256" key="1">
    <source>
        <dbReference type="SAM" id="Phobius"/>
    </source>
</evidence>
<keyword evidence="1" id="KW-0472">Membrane</keyword>
<dbReference type="EMBL" id="KQ257452">
    <property type="protein sequence ID" value="KND03076.1"/>
    <property type="molecule type" value="Genomic_DNA"/>
</dbReference>
<keyword evidence="1" id="KW-1133">Transmembrane helix</keyword>
<keyword evidence="1" id="KW-0812">Transmembrane</keyword>
<dbReference type="AlphaFoldDB" id="A0A0L0HNV1"/>
<dbReference type="RefSeq" id="XP_016611115.1">
    <property type="nucleotide sequence ID" value="XM_016757140.1"/>
</dbReference>
<dbReference type="InParanoid" id="A0A0L0HNV1"/>
<evidence type="ECO:0000313" key="3">
    <source>
        <dbReference type="Proteomes" id="UP000053201"/>
    </source>
</evidence>
<name>A0A0L0HNV1_SPIPD</name>
<dbReference type="VEuPathDB" id="FungiDB:SPPG_08989"/>
<proteinExistence type="predicted"/>
<organism evidence="2 3">
    <name type="scientific">Spizellomyces punctatus (strain DAOM BR117)</name>
    <dbReference type="NCBI Taxonomy" id="645134"/>
    <lineage>
        <taxon>Eukaryota</taxon>
        <taxon>Fungi</taxon>
        <taxon>Fungi incertae sedis</taxon>
        <taxon>Chytridiomycota</taxon>
        <taxon>Chytridiomycota incertae sedis</taxon>
        <taxon>Chytridiomycetes</taxon>
        <taxon>Spizellomycetales</taxon>
        <taxon>Spizellomycetaceae</taxon>
        <taxon>Spizellomyces</taxon>
    </lineage>
</organism>
<dbReference type="Proteomes" id="UP000053201">
    <property type="component" value="Unassembled WGS sequence"/>
</dbReference>
<protein>
    <submittedName>
        <fullName evidence="2">Uncharacterized protein</fullName>
    </submittedName>
</protein>
<gene>
    <name evidence="2" type="ORF">SPPG_08989</name>
</gene>
<accession>A0A0L0HNV1</accession>
<sequence>MSRMRIEVLAAVPVDTTDEEVAEEIHEVHRLVRWYSRFYKVHSRFLLHPLPFLLLPTASSLLAALIGGVTEDGALVVLAVENVALVWVDNDDVLCCSTSRQVFFHIYCLHLSC</sequence>
<reference evidence="2 3" key="1">
    <citation type="submission" date="2009-08" db="EMBL/GenBank/DDBJ databases">
        <title>The Genome Sequence of Spizellomyces punctatus strain DAOM BR117.</title>
        <authorList>
            <consortium name="The Broad Institute Genome Sequencing Platform"/>
            <person name="Russ C."/>
            <person name="Cuomo C."/>
            <person name="Shea T."/>
            <person name="Young S.K."/>
            <person name="Zeng Q."/>
            <person name="Koehrsen M."/>
            <person name="Haas B."/>
            <person name="Borodovsky M."/>
            <person name="Guigo R."/>
            <person name="Alvarado L."/>
            <person name="Berlin A."/>
            <person name="Bochicchio J."/>
            <person name="Borenstein D."/>
            <person name="Chapman S."/>
            <person name="Chen Z."/>
            <person name="Engels R."/>
            <person name="Freedman E."/>
            <person name="Gellesch M."/>
            <person name="Goldberg J."/>
            <person name="Griggs A."/>
            <person name="Gujja S."/>
            <person name="Heiman D."/>
            <person name="Hepburn T."/>
            <person name="Howarth C."/>
            <person name="Jen D."/>
            <person name="Larson L."/>
            <person name="Lewis B."/>
            <person name="Mehta T."/>
            <person name="Park D."/>
            <person name="Pearson M."/>
            <person name="Roberts A."/>
            <person name="Saif S."/>
            <person name="Shenoy N."/>
            <person name="Sisk P."/>
            <person name="Stolte C."/>
            <person name="Sykes S."/>
            <person name="Thomson T."/>
            <person name="Walk T."/>
            <person name="White J."/>
            <person name="Yandava C."/>
            <person name="Burger G."/>
            <person name="Gray M.W."/>
            <person name="Holland P.W.H."/>
            <person name="King N."/>
            <person name="Lang F.B.F."/>
            <person name="Roger A.J."/>
            <person name="Ruiz-Trillo I."/>
            <person name="Lander E."/>
            <person name="Nusbaum C."/>
        </authorList>
    </citation>
    <scope>NUCLEOTIDE SEQUENCE [LARGE SCALE GENOMIC DNA]</scope>
    <source>
        <strain evidence="2 3">DAOM BR117</strain>
    </source>
</reference>
<feature type="transmembrane region" description="Helical" evidence="1">
    <location>
        <begin position="45"/>
        <end position="66"/>
    </location>
</feature>